<dbReference type="HOGENOM" id="CLU_785263_0_0_1"/>
<feature type="region of interest" description="Disordered" evidence="7">
    <location>
        <begin position="319"/>
        <end position="353"/>
    </location>
</feature>
<evidence type="ECO:0000256" key="4">
    <source>
        <dbReference type="ARBA" id="ARBA00022833"/>
    </source>
</evidence>
<gene>
    <name evidence="9" type="ORF">CERSUDRAFT_110863</name>
</gene>
<accession>M2PZJ4</accession>
<keyword evidence="10" id="KW-1185">Reference proteome</keyword>
<evidence type="ECO:0000256" key="6">
    <source>
        <dbReference type="PROSITE-ProRule" id="PRU00042"/>
    </source>
</evidence>
<keyword evidence="1" id="KW-0479">Metal-binding</keyword>
<evidence type="ECO:0000256" key="5">
    <source>
        <dbReference type="ARBA" id="ARBA00023242"/>
    </source>
</evidence>
<keyword evidence="3 6" id="KW-0863">Zinc-finger</keyword>
<dbReference type="GO" id="GO:0000978">
    <property type="term" value="F:RNA polymerase II cis-regulatory region sequence-specific DNA binding"/>
    <property type="evidence" value="ECO:0007669"/>
    <property type="project" value="TreeGrafter"/>
</dbReference>
<dbReference type="STRING" id="914234.M2PZJ4"/>
<dbReference type="GO" id="GO:0008270">
    <property type="term" value="F:zinc ion binding"/>
    <property type="evidence" value="ECO:0007669"/>
    <property type="project" value="UniProtKB-KW"/>
</dbReference>
<dbReference type="InterPro" id="IPR013087">
    <property type="entry name" value="Znf_C2H2_type"/>
</dbReference>
<dbReference type="Gene3D" id="3.30.160.60">
    <property type="entry name" value="Classic Zinc Finger"/>
    <property type="match status" value="2"/>
</dbReference>
<dbReference type="InterPro" id="IPR036236">
    <property type="entry name" value="Znf_C2H2_sf"/>
</dbReference>
<evidence type="ECO:0000256" key="1">
    <source>
        <dbReference type="ARBA" id="ARBA00022723"/>
    </source>
</evidence>
<feature type="domain" description="C2H2-type" evidence="8">
    <location>
        <begin position="200"/>
        <end position="224"/>
    </location>
</feature>
<sequence length="353" mass="40022">MGITDEWSEYYSPGGKGWLTGLRDVKTPQEQLEQIMNTPTWDGTPVMPESWKPVSFIVRRSFAKPIESATNATIEGGAQIEPRSLPLPQYGPPGPERRLQIRRRLAFAFVDGKKHDIHNDHLIPSCWLPRPGPQKSCIEEILPVAGVNKKGKGRQVPTREMGVRKGRTYTCRVLQCRKVFTRYEHLRRHTVSIHSHEKPHVCPLPFCDKAFSRLDNLRQHMKVHKDCGTIYDCTRDFDGVEFGKFEEINLDIPKPIDEPHIPCFDPQWILFLKPELAETGDSLGLITPRRPRRSQVPIPGVDDQAGPSGALYIMDRALEDTPEPDSIDTEPAGHEPLPLIVTPETLHRHNPAT</sequence>
<keyword evidence="5" id="KW-0539">Nucleus</keyword>
<dbReference type="AlphaFoldDB" id="M2PZJ4"/>
<dbReference type="PANTHER" id="PTHR23235">
    <property type="entry name" value="KRUEPPEL-LIKE TRANSCRIPTION FACTOR"/>
    <property type="match status" value="1"/>
</dbReference>
<evidence type="ECO:0000256" key="3">
    <source>
        <dbReference type="ARBA" id="ARBA00022771"/>
    </source>
</evidence>
<evidence type="ECO:0000256" key="7">
    <source>
        <dbReference type="SAM" id="MobiDB-lite"/>
    </source>
</evidence>
<evidence type="ECO:0000313" key="9">
    <source>
        <dbReference type="EMBL" id="EMD42354.1"/>
    </source>
</evidence>
<reference evidence="9 10" key="1">
    <citation type="journal article" date="2012" name="Proc. Natl. Acad. Sci. U.S.A.">
        <title>Comparative genomics of Ceriporiopsis subvermispora and Phanerochaete chrysosporium provide insight into selective ligninolysis.</title>
        <authorList>
            <person name="Fernandez-Fueyo E."/>
            <person name="Ruiz-Duenas F.J."/>
            <person name="Ferreira P."/>
            <person name="Floudas D."/>
            <person name="Hibbett D.S."/>
            <person name="Canessa P."/>
            <person name="Larrondo L.F."/>
            <person name="James T.Y."/>
            <person name="Seelenfreund D."/>
            <person name="Lobos S."/>
            <person name="Polanco R."/>
            <person name="Tello M."/>
            <person name="Honda Y."/>
            <person name="Watanabe T."/>
            <person name="Watanabe T."/>
            <person name="Ryu J.S."/>
            <person name="Kubicek C.P."/>
            <person name="Schmoll M."/>
            <person name="Gaskell J."/>
            <person name="Hammel K.E."/>
            <person name="St John F.J."/>
            <person name="Vanden Wymelenberg A."/>
            <person name="Sabat G."/>
            <person name="Splinter BonDurant S."/>
            <person name="Syed K."/>
            <person name="Yadav J.S."/>
            <person name="Doddapaneni H."/>
            <person name="Subramanian V."/>
            <person name="Lavin J.L."/>
            <person name="Oguiza J.A."/>
            <person name="Perez G."/>
            <person name="Pisabarro A.G."/>
            <person name="Ramirez L."/>
            <person name="Santoyo F."/>
            <person name="Master E."/>
            <person name="Coutinho P.M."/>
            <person name="Henrissat B."/>
            <person name="Lombard V."/>
            <person name="Magnuson J.K."/>
            <person name="Kuees U."/>
            <person name="Hori C."/>
            <person name="Igarashi K."/>
            <person name="Samejima M."/>
            <person name="Held B.W."/>
            <person name="Barry K.W."/>
            <person name="LaButti K.M."/>
            <person name="Lapidus A."/>
            <person name="Lindquist E.A."/>
            <person name="Lucas S.M."/>
            <person name="Riley R."/>
            <person name="Salamov A.A."/>
            <person name="Hoffmeister D."/>
            <person name="Schwenk D."/>
            <person name="Hadar Y."/>
            <person name="Yarden O."/>
            <person name="de Vries R.P."/>
            <person name="Wiebenga A."/>
            <person name="Stenlid J."/>
            <person name="Eastwood D."/>
            <person name="Grigoriev I.V."/>
            <person name="Berka R.M."/>
            <person name="Blanchette R.A."/>
            <person name="Kersten P."/>
            <person name="Martinez A.T."/>
            <person name="Vicuna R."/>
            <person name="Cullen D."/>
        </authorList>
    </citation>
    <scope>NUCLEOTIDE SEQUENCE [LARGE SCALE GENOMIC DNA]</scope>
    <source>
        <strain evidence="9 10">B</strain>
    </source>
</reference>
<dbReference type="PROSITE" id="PS50157">
    <property type="entry name" value="ZINC_FINGER_C2H2_2"/>
    <property type="match status" value="2"/>
</dbReference>
<keyword evidence="4" id="KW-0862">Zinc</keyword>
<dbReference type="GO" id="GO:0000981">
    <property type="term" value="F:DNA-binding transcription factor activity, RNA polymerase II-specific"/>
    <property type="evidence" value="ECO:0007669"/>
    <property type="project" value="TreeGrafter"/>
</dbReference>
<dbReference type="PANTHER" id="PTHR23235:SF142">
    <property type="entry name" value="ZINC FINGER PROTEIN 384"/>
    <property type="match status" value="1"/>
</dbReference>
<feature type="domain" description="C2H2-type" evidence="8">
    <location>
        <begin position="169"/>
        <end position="199"/>
    </location>
</feature>
<protein>
    <recommendedName>
        <fullName evidence="8">C2H2-type domain-containing protein</fullName>
    </recommendedName>
</protein>
<dbReference type="Pfam" id="PF00096">
    <property type="entry name" value="zf-C2H2"/>
    <property type="match status" value="2"/>
</dbReference>
<dbReference type="PROSITE" id="PS00028">
    <property type="entry name" value="ZINC_FINGER_C2H2_1"/>
    <property type="match status" value="2"/>
</dbReference>
<dbReference type="EMBL" id="KB445791">
    <property type="protein sequence ID" value="EMD42354.1"/>
    <property type="molecule type" value="Genomic_DNA"/>
</dbReference>
<dbReference type="Proteomes" id="UP000016930">
    <property type="component" value="Unassembled WGS sequence"/>
</dbReference>
<dbReference type="OrthoDB" id="6365676at2759"/>
<proteinExistence type="predicted"/>
<evidence type="ECO:0000256" key="2">
    <source>
        <dbReference type="ARBA" id="ARBA00022737"/>
    </source>
</evidence>
<organism evidence="9 10">
    <name type="scientific">Ceriporiopsis subvermispora (strain B)</name>
    <name type="common">White-rot fungus</name>
    <name type="synonym">Gelatoporia subvermispora</name>
    <dbReference type="NCBI Taxonomy" id="914234"/>
    <lineage>
        <taxon>Eukaryota</taxon>
        <taxon>Fungi</taxon>
        <taxon>Dikarya</taxon>
        <taxon>Basidiomycota</taxon>
        <taxon>Agaricomycotina</taxon>
        <taxon>Agaricomycetes</taxon>
        <taxon>Polyporales</taxon>
        <taxon>Gelatoporiaceae</taxon>
        <taxon>Gelatoporia</taxon>
    </lineage>
</organism>
<dbReference type="FunFam" id="3.30.160.60:FF:000110">
    <property type="entry name" value="Zinc finger protein-like"/>
    <property type="match status" value="1"/>
</dbReference>
<keyword evidence="2" id="KW-0677">Repeat</keyword>
<evidence type="ECO:0000313" key="10">
    <source>
        <dbReference type="Proteomes" id="UP000016930"/>
    </source>
</evidence>
<feature type="region of interest" description="Disordered" evidence="7">
    <location>
        <begin position="73"/>
        <end position="92"/>
    </location>
</feature>
<dbReference type="SUPFAM" id="SSF57667">
    <property type="entry name" value="beta-beta-alpha zinc fingers"/>
    <property type="match status" value="2"/>
</dbReference>
<dbReference type="SMART" id="SM00355">
    <property type="entry name" value="ZnF_C2H2"/>
    <property type="match status" value="2"/>
</dbReference>
<evidence type="ECO:0000259" key="8">
    <source>
        <dbReference type="PROSITE" id="PS50157"/>
    </source>
</evidence>
<name>M2PZJ4_CERS8</name>